<dbReference type="InterPro" id="IPR036259">
    <property type="entry name" value="MFS_trans_sf"/>
</dbReference>
<comment type="caution">
    <text evidence="2">The sequence shown here is derived from an EMBL/GenBank/DDBJ whole genome shotgun (WGS) entry which is preliminary data.</text>
</comment>
<keyword evidence="1" id="KW-1133">Transmembrane helix</keyword>
<dbReference type="Proteomes" id="UP000664164">
    <property type="component" value="Unassembled WGS sequence"/>
</dbReference>
<feature type="transmembrane region" description="Helical" evidence="1">
    <location>
        <begin position="12"/>
        <end position="31"/>
    </location>
</feature>
<gene>
    <name evidence="2" type="ORF">J1902_13180</name>
</gene>
<accession>A0A939HGP3</accession>
<sequence>MTVRRAPKFVPFMVLGAVVGIIIAAFVAYGLPVNPSFDAGTVFGFFLVAFAAGGVILGALVALILDRLSIRRAQHAVVEAVPDSVPDTDGEDDGGR</sequence>
<protein>
    <recommendedName>
        <fullName evidence="4">Potassium transporter Trk</fullName>
    </recommendedName>
</protein>
<keyword evidence="1" id="KW-0472">Membrane</keyword>
<dbReference type="AlphaFoldDB" id="A0A939HGP3"/>
<keyword evidence="1" id="KW-0812">Transmembrane</keyword>
<name>A0A939HGP3_9MICC</name>
<keyword evidence="3" id="KW-1185">Reference proteome</keyword>
<evidence type="ECO:0000256" key="1">
    <source>
        <dbReference type="SAM" id="Phobius"/>
    </source>
</evidence>
<evidence type="ECO:0000313" key="2">
    <source>
        <dbReference type="EMBL" id="MBO1268909.1"/>
    </source>
</evidence>
<evidence type="ECO:0000313" key="3">
    <source>
        <dbReference type="Proteomes" id="UP000664164"/>
    </source>
</evidence>
<evidence type="ECO:0008006" key="4">
    <source>
        <dbReference type="Google" id="ProtNLM"/>
    </source>
</evidence>
<proteinExistence type="predicted"/>
<organism evidence="2 3">
    <name type="scientific">Arthrobacter cavernae</name>
    <dbReference type="NCBI Taxonomy" id="2817681"/>
    <lineage>
        <taxon>Bacteria</taxon>
        <taxon>Bacillati</taxon>
        <taxon>Actinomycetota</taxon>
        <taxon>Actinomycetes</taxon>
        <taxon>Micrococcales</taxon>
        <taxon>Micrococcaceae</taxon>
        <taxon>Arthrobacter</taxon>
    </lineage>
</organism>
<dbReference type="SUPFAM" id="SSF103473">
    <property type="entry name" value="MFS general substrate transporter"/>
    <property type="match status" value="1"/>
</dbReference>
<reference evidence="2" key="1">
    <citation type="submission" date="2021-03" db="EMBL/GenBank/DDBJ databases">
        <title>A new species, PO-11, isolated from a karst cave deposit.</title>
        <authorList>
            <person name="Zhaoxiaoyong W."/>
        </authorList>
    </citation>
    <scope>NUCLEOTIDE SEQUENCE</scope>
    <source>
        <strain evidence="2">PO-11</strain>
    </source>
</reference>
<feature type="transmembrane region" description="Helical" evidence="1">
    <location>
        <begin position="43"/>
        <end position="65"/>
    </location>
</feature>
<dbReference type="EMBL" id="JAFNLL010000031">
    <property type="protein sequence ID" value="MBO1268909.1"/>
    <property type="molecule type" value="Genomic_DNA"/>
</dbReference>